<feature type="binding site" evidence="8">
    <location>
        <position position="243"/>
    </location>
    <ligand>
        <name>Mg(2+)</name>
        <dbReference type="ChEBI" id="CHEBI:18420"/>
    </ligand>
</feature>
<evidence type="ECO:0000256" key="1">
    <source>
        <dbReference type="ARBA" id="ARBA00022490"/>
    </source>
</evidence>
<dbReference type="InterPro" id="IPR030394">
    <property type="entry name" value="G_HFLX_dom"/>
</dbReference>
<dbReference type="PIRSF" id="PIRSF006809">
    <property type="entry name" value="GTP-binding_hflX_prd"/>
    <property type="match status" value="1"/>
</dbReference>
<dbReference type="InterPro" id="IPR027417">
    <property type="entry name" value="P-loop_NTPase"/>
</dbReference>
<dbReference type="Gene3D" id="3.40.50.300">
    <property type="entry name" value="P-loop containing nucleotide triphosphate hydrolases"/>
    <property type="match status" value="1"/>
</dbReference>
<organism evidence="10 11">
    <name type="scientific">[Collinsella] massiliensis</name>
    <dbReference type="NCBI Taxonomy" id="1232426"/>
    <lineage>
        <taxon>Bacteria</taxon>
        <taxon>Bacillati</taxon>
        <taxon>Actinomycetota</taxon>
        <taxon>Coriobacteriia</taxon>
        <taxon>Coriobacteriales</taxon>
        <taxon>Coriobacteriaceae</taxon>
        <taxon>Enorma</taxon>
    </lineage>
</organism>
<dbReference type="CDD" id="cd01878">
    <property type="entry name" value="HflX"/>
    <property type="match status" value="1"/>
</dbReference>
<dbReference type="InterPro" id="IPR042108">
    <property type="entry name" value="GTPase_HflX_N_sf"/>
</dbReference>
<dbReference type="InterPro" id="IPR016496">
    <property type="entry name" value="GTPase_HflX"/>
</dbReference>
<comment type="cofactor">
    <cofactor evidence="8">
        <name>Mg(2+)</name>
        <dbReference type="ChEBI" id="CHEBI:18420"/>
    </cofactor>
</comment>
<feature type="binding site" evidence="7">
    <location>
        <begin position="329"/>
        <end position="332"/>
    </location>
    <ligand>
        <name>GTP</name>
        <dbReference type="ChEBI" id="CHEBI:37565"/>
    </ligand>
</feature>
<dbReference type="Proteomes" id="UP000195781">
    <property type="component" value="Unassembled WGS sequence"/>
</dbReference>
<feature type="binding site" evidence="8">
    <location>
        <position position="223"/>
    </location>
    <ligand>
        <name>Mg(2+)</name>
        <dbReference type="ChEBI" id="CHEBI:18420"/>
    </ligand>
</feature>
<comment type="similarity">
    <text evidence="6">Belongs to the TRAFAC class OBG-HflX-like GTPase superfamily. HflX GTPase family.</text>
</comment>
<dbReference type="PRINTS" id="PR00326">
    <property type="entry name" value="GTP1OBG"/>
</dbReference>
<dbReference type="GO" id="GO:0046872">
    <property type="term" value="F:metal ion binding"/>
    <property type="evidence" value="ECO:0007669"/>
    <property type="project" value="UniProtKB-KW"/>
</dbReference>
<dbReference type="Gene3D" id="3.40.50.11060">
    <property type="entry name" value="GTPase HflX, N-terminal domain"/>
    <property type="match status" value="1"/>
</dbReference>
<comment type="subunit">
    <text evidence="6">Monomer. Associates with the 50S ribosomal subunit.</text>
</comment>
<feature type="domain" description="Hflx-type G" evidence="9">
    <location>
        <begin position="210"/>
        <end position="375"/>
    </location>
</feature>
<dbReference type="NCBIfam" id="TIGR03156">
    <property type="entry name" value="GTP_HflX"/>
    <property type="match status" value="1"/>
</dbReference>
<protein>
    <recommendedName>
        <fullName evidence="6">GTPase HflX</fullName>
    </recommendedName>
    <alternativeName>
        <fullName evidence="6">GTP-binding protein HflX</fullName>
    </alternativeName>
</protein>
<comment type="subcellular location">
    <subcellularLocation>
        <location evidence="6">Cytoplasm</location>
    </subcellularLocation>
    <text evidence="6">May associate with membranes.</text>
</comment>
<evidence type="ECO:0000256" key="7">
    <source>
        <dbReference type="PIRSR" id="PIRSR006809-1"/>
    </source>
</evidence>
<dbReference type="RefSeq" id="WP_094335113.1">
    <property type="nucleotide sequence ID" value="NZ_NFIE01000005.1"/>
</dbReference>
<reference evidence="11" key="1">
    <citation type="submission" date="2017-04" db="EMBL/GenBank/DDBJ databases">
        <title>Function of individual gut microbiota members based on whole genome sequencing of pure cultures obtained from chicken caecum.</title>
        <authorList>
            <person name="Medvecky M."/>
            <person name="Cejkova D."/>
            <person name="Polansky O."/>
            <person name="Karasova D."/>
            <person name="Kubasova T."/>
            <person name="Cizek A."/>
            <person name="Rychlik I."/>
        </authorList>
    </citation>
    <scope>NUCLEOTIDE SEQUENCE [LARGE SCALE GENOMIC DNA]</scope>
    <source>
        <strain evidence="11">An5</strain>
    </source>
</reference>
<proteinExistence type="inferred from homology"/>
<dbReference type="AlphaFoldDB" id="A0A1Y3Y113"/>
<sequence length="435" mass="48029">MPRFPFVSTDIEPERALLVGVERRDATWPVDRSLDELERLAETAGARPVARVTQRLDRPQPKTFIGSGKVEEICGMVHRMDIDVVIFDDDLTPSQQTNLERAVGEPVKIIDRTALILDIFGLHAQTREGRLQVQLAQLQYLLPRLRGMWSHLAKEQTRGGIGSRFGQGESQLEVDRRLIRSRIASVRRDLETVERRRRVQSKERTASPAFRVALAGYTNAGKSSLLNRLTGSSVLAQDKLFATLDPTTRSYRLPGGRLLTLTDTVGFIQKLPHGLVDAFKSTLSEVREADLILKVADASDENLFRQLQAVDKVLDEIGAGTTPAIVVLNKIDCIDDLLRCDLCRIYPDASLVSALTGEGIDALVEAISQEAAARDRIVDLTIPYAHSAASALVHTYGQVMVEEFGADAVHIVAKVPSRIAGRLAPYLEDAPSTDR</sequence>
<evidence type="ECO:0000256" key="2">
    <source>
        <dbReference type="ARBA" id="ARBA00022723"/>
    </source>
</evidence>
<keyword evidence="2 8" id="KW-0479">Metal-binding</keyword>
<evidence type="ECO:0000256" key="3">
    <source>
        <dbReference type="ARBA" id="ARBA00022741"/>
    </source>
</evidence>
<gene>
    <name evidence="6" type="primary">hflX</name>
    <name evidence="10" type="ORF">B5G02_02895</name>
</gene>
<evidence type="ECO:0000313" key="10">
    <source>
        <dbReference type="EMBL" id="OUN89177.1"/>
    </source>
</evidence>
<feature type="binding site" evidence="7">
    <location>
        <begin position="241"/>
        <end position="245"/>
    </location>
    <ligand>
        <name>GTP</name>
        <dbReference type="ChEBI" id="CHEBI:37565"/>
    </ligand>
</feature>
<dbReference type="PANTHER" id="PTHR10229:SF0">
    <property type="entry name" value="GTP-BINDING PROTEIN 6-RELATED"/>
    <property type="match status" value="1"/>
</dbReference>
<keyword evidence="11" id="KW-1185">Reference proteome</keyword>
<evidence type="ECO:0000259" key="9">
    <source>
        <dbReference type="PROSITE" id="PS51705"/>
    </source>
</evidence>
<dbReference type="GO" id="GO:0003924">
    <property type="term" value="F:GTPase activity"/>
    <property type="evidence" value="ECO:0007669"/>
    <property type="project" value="UniProtKB-UniRule"/>
</dbReference>
<evidence type="ECO:0000313" key="11">
    <source>
        <dbReference type="Proteomes" id="UP000195781"/>
    </source>
</evidence>
<dbReference type="PANTHER" id="PTHR10229">
    <property type="entry name" value="GTP-BINDING PROTEIN HFLX"/>
    <property type="match status" value="1"/>
</dbReference>
<dbReference type="OrthoDB" id="9812272at2"/>
<name>A0A1Y3Y113_9ACTN</name>
<dbReference type="InterPro" id="IPR032305">
    <property type="entry name" value="GTP-bd_M"/>
</dbReference>
<dbReference type="GO" id="GO:0005525">
    <property type="term" value="F:GTP binding"/>
    <property type="evidence" value="ECO:0007669"/>
    <property type="project" value="UniProtKB-UniRule"/>
</dbReference>
<dbReference type="Pfam" id="PF13167">
    <property type="entry name" value="GTP-bdg_N"/>
    <property type="match status" value="1"/>
</dbReference>
<dbReference type="Gene3D" id="6.10.250.2860">
    <property type="match status" value="1"/>
</dbReference>
<evidence type="ECO:0000256" key="4">
    <source>
        <dbReference type="ARBA" id="ARBA00022842"/>
    </source>
</evidence>
<dbReference type="PROSITE" id="PS51705">
    <property type="entry name" value="G_HFLX"/>
    <property type="match status" value="1"/>
</dbReference>
<feature type="binding site" evidence="7">
    <location>
        <begin position="216"/>
        <end position="223"/>
    </location>
    <ligand>
        <name>GTP</name>
        <dbReference type="ChEBI" id="CHEBI:37565"/>
    </ligand>
</feature>
<dbReference type="SUPFAM" id="SSF52540">
    <property type="entry name" value="P-loop containing nucleoside triphosphate hydrolases"/>
    <property type="match status" value="1"/>
</dbReference>
<dbReference type="Pfam" id="PF16360">
    <property type="entry name" value="GTP-bdg_M"/>
    <property type="match status" value="1"/>
</dbReference>
<evidence type="ECO:0000256" key="8">
    <source>
        <dbReference type="PIRSR" id="PIRSR006809-2"/>
    </source>
</evidence>
<feature type="binding site" evidence="7">
    <location>
        <begin position="263"/>
        <end position="266"/>
    </location>
    <ligand>
        <name>GTP</name>
        <dbReference type="ChEBI" id="CHEBI:37565"/>
    </ligand>
</feature>
<comment type="caution">
    <text evidence="10">The sequence shown here is derived from an EMBL/GenBank/DDBJ whole genome shotgun (WGS) entry which is preliminary data.</text>
</comment>
<keyword evidence="4 8" id="KW-0460">Magnesium</keyword>
<dbReference type="FunFam" id="3.40.50.11060:FF:000001">
    <property type="entry name" value="GTPase HflX"/>
    <property type="match status" value="1"/>
</dbReference>
<dbReference type="Pfam" id="PF01926">
    <property type="entry name" value="MMR_HSR1"/>
    <property type="match status" value="1"/>
</dbReference>
<keyword evidence="5 6" id="KW-0342">GTP-binding</keyword>
<comment type="function">
    <text evidence="6">GTPase that associates with the 50S ribosomal subunit and may have a role during protein synthesis or ribosome biogenesis.</text>
</comment>
<feature type="binding site" evidence="7">
    <location>
        <begin position="353"/>
        <end position="355"/>
    </location>
    <ligand>
        <name>GTP</name>
        <dbReference type="ChEBI" id="CHEBI:37565"/>
    </ligand>
</feature>
<keyword evidence="3 6" id="KW-0547">Nucleotide-binding</keyword>
<accession>A0A1Y3Y113</accession>
<dbReference type="GO" id="GO:0005737">
    <property type="term" value="C:cytoplasm"/>
    <property type="evidence" value="ECO:0007669"/>
    <property type="project" value="UniProtKB-SubCell"/>
</dbReference>
<dbReference type="GO" id="GO:0043022">
    <property type="term" value="F:ribosome binding"/>
    <property type="evidence" value="ECO:0007669"/>
    <property type="project" value="TreeGrafter"/>
</dbReference>
<dbReference type="InterPro" id="IPR025121">
    <property type="entry name" value="GTPase_HflX_N"/>
</dbReference>
<dbReference type="HAMAP" id="MF_00900">
    <property type="entry name" value="GTPase_HflX"/>
    <property type="match status" value="1"/>
</dbReference>
<keyword evidence="1 6" id="KW-0963">Cytoplasm</keyword>
<dbReference type="EMBL" id="NFIE01000005">
    <property type="protein sequence ID" value="OUN89177.1"/>
    <property type="molecule type" value="Genomic_DNA"/>
</dbReference>
<dbReference type="InterPro" id="IPR006073">
    <property type="entry name" value="GTP-bd"/>
</dbReference>
<evidence type="ECO:0000256" key="6">
    <source>
        <dbReference type="HAMAP-Rule" id="MF_00900"/>
    </source>
</evidence>
<evidence type="ECO:0000256" key="5">
    <source>
        <dbReference type="ARBA" id="ARBA00023134"/>
    </source>
</evidence>